<dbReference type="NCBIfam" id="TIGR02066">
    <property type="entry name" value="dsrB"/>
    <property type="match status" value="1"/>
</dbReference>
<dbReference type="GO" id="GO:0051539">
    <property type="term" value="F:4 iron, 4 sulfur cluster binding"/>
    <property type="evidence" value="ECO:0007669"/>
    <property type="project" value="UniProtKB-KW"/>
</dbReference>
<dbReference type="Gene3D" id="3.30.70.3340">
    <property type="match status" value="1"/>
</dbReference>
<comment type="cofactor">
    <cofactor evidence="2">
        <name>[4Fe-4S] cluster</name>
        <dbReference type="ChEBI" id="CHEBI:49883"/>
    </cofactor>
</comment>
<dbReference type="GO" id="GO:0018551">
    <property type="term" value="F:dissimilatory sulfite reductase (NADH) activity"/>
    <property type="evidence" value="ECO:0007669"/>
    <property type="project" value="InterPro"/>
</dbReference>
<evidence type="ECO:0000313" key="10">
    <source>
        <dbReference type="Proteomes" id="UP000448292"/>
    </source>
</evidence>
<evidence type="ECO:0000259" key="8">
    <source>
        <dbReference type="PROSITE" id="PS51379"/>
    </source>
</evidence>
<dbReference type="InterPro" id="IPR017900">
    <property type="entry name" value="4Fe4S_Fe_S_CS"/>
</dbReference>
<gene>
    <name evidence="9" type="primary">dsrB</name>
    <name evidence="9" type="ORF">DPQ33_15075</name>
</gene>
<evidence type="ECO:0000256" key="5">
    <source>
        <dbReference type="ARBA" id="ARBA00023002"/>
    </source>
</evidence>
<dbReference type="RefSeq" id="WP_144304040.1">
    <property type="nucleotide sequence ID" value="NZ_QMIE01000016.1"/>
</dbReference>
<sequence>MAFISSGYNPDKPMEDRITDIGPRKYDEFLPPVIKKNFGEWDYHEILEPGVLVHVAKSGDKVFTVRVGAARLMSTTMIREMLEIADKHCDGHLRFTTRNNVEFMVDDESKLAGLKEDLLSRKFAGGSYKFPIGGTGASITNIVHTQGWVHCHTPATDASGPVKAIMDECFEHFSKMDLPAPLRISLACCLNMCGAVHASDIGLVGIHRKPPIIDHAVLDNVCEIPLAVASCPLGAIKPTKTEVKGEKVNTVAVNEDRCMYCGNCYTMCPALPLADKEGDGIAIMVGGKISNRISEPKFSKVVVAYVPNETPRWPTLTKMVKNIVEVYSKNARKYERLGDWAERIGWEKFFEVTGIPFTQHCIDDFRDPAYYTWRQSTQFKFTSHVK</sequence>
<dbReference type="InterPro" id="IPR045169">
    <property type="entry name" value="NO2/SO3_Rdtase_4Fe4S_prot"/>
</dbReference>
<feature type="domain" description="4Fe-4S ferredoxin-type" evidence="8">
    <location>
        <begin position="249"/>
        <end position="276"/>
    </location>
</feature>
<dbReference type="InterPro" id="IPR006067">
    <property type="entry name" value="NO2/SO3_Rdtase_4Fe4S_dom"/>
</dbReference>
<dbReference type="PROSITE" id="PS00198">
    <property type="entry name" value="4FE4S_FER_1"/>
    <property type="match status" value="1"/>
</dbReference>
<dbReference type="InterPro" id="IPR005117">
    <property type="entry name" value="NiRdtase/SiRdtase_haem-b_fer"/>
</dbReference>
<dbReference type="EMBL" id="QMIE01000016">
    <property type="protein sequence ID" value="TVM15523.1"/>
    <property type="molecule type" value="Genomic_DNA"/>
</dbReference>
<dbReference type="GO" id="GO:0016002">
    <property type="term" value="F:sulfite reductase activity"/>
    <property type="evidence" value="ECO:0007669"/>
    <property type="project" value="TreeGrafter"/>
</dbReference>
<dbReference type="PANTHER" id="PTHR11493">
    <property type="entry name" value="SULFITE REDUCTASE [NADPH] SUBUNIT BETA-RELATED"/>
    <property type="match status" value="1"/>
</dbReference>
<dbReference type="Pfam" id="PF00037">
    <property type="entry name" value="Fer4"/>
    <property type="match status" value="1"/>
</dbReference>
<keyword evidence="10" id="KW-1185">Reference proteome</keyword>
<dbReference type="InterPro" id="IPR017896">
    <property type="entry name" value="4Fe4S_Fe-S-bd"/>
</dbReference>
<evidence type="ECO:0000256" key="2">
    <source>
        <dbReference type="ARBA" id="ARBA00001966"/>
    </source>
</evidence>
<reference evidence="9 10" key="1">
    <citation type="submission" date="2018-06" db="EMBL/GenBank/DDBJ databases">
        <title>Complete genome of Desulfovibrio indonesiensis P37SLT.</title>
        <authorList>
            <person name="Crispim J.S."/>
            <person name="Vidigal P.M.P."/>
            <person name="Silva L.C.F."/>
            <person name="Laguardia C.N."/>
            <person name="Araujo L.C."/>
            <person name="Dias R.S."/>
            <person name="Sousa M.P."/>
            <person name="Paula S.O."/>
            <person name="Silva C."/>
        </authorList>
    </citation>
    <scope>NUCLEOTIDE SEQUENCE [LARGE SCALE GENOMIC DNA]</scope>
    <source>
        <strain evidence="9 10">P37SLT</strain>
    </source>
</reference>
<comment type="caution">
    <text evidence="9">The sequence shown here is derived from an EMBL/GenBank/DDBJ whole genome shotgun (WGS) entry which is preliminary data.</text>
</comment>
<keyword evidence="6" id="KW-0408">Iron</keyword>
<name>A0A7M3MBF8_9BACT</name>
<evidence type="ECO:0000313" key="9">
    <source>
        <dbReference type="EMBL" id="TVM15523.1"/>
    </source>
</evidence>
<organism evidence="9 10">
    <name type="scientific">Oceanidesulfovibrio indonesiensis</name>
    <dbReference type="NCBI Taxonomy" id="54767"/>
    <lineage>
        <taxon>Bacteria</taxon>
        <taxon>Pseudomonadati</taxon>
        <taxon>Thermodesulfobacteriota</taxon>
        <taxon>Desulfovibrionia</taxon>
        <taxon>Desulfovibrionales</taxon>
        <taxon>Desulfovibrionaceae</taxon>
        <taxon>Oceanidesulfovibrio</taxon>
    </lineage>
</organism>
<dbReference type="AlphaFoldDB" id="A0A7M3MBF8"/>
<evidence type="ECO:0000256" key="7">
    <source>
        <dbReference type="ARBA" id="ARBA00023014"/>
    </source>
</evidence>
<dbReference type="SUPFAM" id="SSF54862">
    <property type="entry name" value="4Fe-4S ferredoxins"/>
    <property type="match status" value="1"/>
</dbReference>
<accession>A0A7M3MBF8</accession>
<dbReference type="Pfam" id="PF01077">
    <property type="entry name" value="NIR_SIR"/>
    <property type="match status" value="1"/>
</dbReference>
<evidence type="ECO:0000256" key="6">
    <source>
        <dbReference type="ARBA" id="ARBA00023004"/>
    </source>
</evidence>
<dbReference type="OrthoDB" id="9766142at2"/>
<dbReference type="PROSITE" id="PS51379">
    <property type="entry name" value="4FE4S_FER_2"/>
    <property type="match status" value="1"/>
</dbReference>
<dbReference type="InterPro" id="IPR011808">
    <property type="entry name" value="DsrB"/>
</dbReference>
<dbReference type="PANTHER" id="PTHR11493:SF47">
    <property type="entry name" value="SULFITE REDUCTASE [NADPH] SUBUNIT BETA"/>
    <property type="match status" value="1"/>
</dbReference>
<keyword evidence="5 9" id="KW-0560">Oxidoreductase</keyword>
<dbReference type="Proteomes" id="UP000448292">
    <property type="component" value="Unassembled WGS sequence"/>
</dbReference>
<dbReference type="GO" id="GO:0009337">
    <property type="term" value="C:sulfite reductase complex (NADPH)"/>
    <property type="evidence" value="ECO:0007669"/>
    <property type="project" value="TreeGrafter"/>
</dbReference>
<dbReference type="InterPro" id="IPR045854">
    <property type="entry name" value="NO2/SO3_Rdtase_4Fe4S_sf"/>
</dbReference>
<keyword evidence="4" id="KW-0479">Metal-binding</keyword>
<dbReference type="Pfam" id="PF03460">
    <property type="entry name" value="NIR_SIR_ferr"/>
    <property type="match status" value="1"/>
</dbReference>
<dbReference type="Gene3D" id="3.30.413.10">
    <property type="entry name" value="Sulfite Reductase Hemoprotein, domain 1"/>
    <property type="match status" value="1"/>
</dbReference>
<proteinExistence type="predicted"/>
<dbReference type="InterPro" id="IPR036136">
    <property type="entry name" value="Nit/Sulf_reduc_fer-like_dom_sf"/>
</dbReference>
<comment type="cofactor">
    <cofactor evidence="1">
        <name>siroheme</name>
        <dbReference type="ChEBI" id="CHEBI:60052"/>
    </cofactor>
</comment>
<evidence type="ECO:0000256" key="4">
    <source>
        <dbReference type="ARBA" id="ARBA00022723"/>
    </source>
</evidence>
<dbReference type="GO" id="GO:0020037">
    <property type="term" value="F:heme binding"/>
    <property type="evidence" value="ECO:0007669"/>
    <property type="project" value="InterPro"/>
</dbReference>
<dbReference type="Gene3D" id="3.30.70.20">
    <property type="match status" value="1"/>
</dbReference>
<protein>
    <submittedName>
        <fullName evidence="9">Dissimilatory-type sulfite reductase subunit beta</fullName>
        <ecNumber evidence="9">1.8.99.5</ecNumber>
    </submittedName>
</protein>
<dbReference type="GO" id="GO:0000103">
    <property type="term" value="P:sulfate assimilation"/>
    <property type="evidence" value="ECO:0007669"/>
    <property type="project" value="TreeGrafter"/>
</dbReference>
<dbReference type="GO" id="GO:0009055">
    <property type="term" value="F:electron transfer activity"/>
    <property type="evidence" value="ECO:0007669"/>
    <property type="project" value="InterPro"/>
</dbReference>
<keyword evidence="3" id="KW-0004">4Fe-4S</keyword>
<dbReference type="SUPFAM" id="SSF56014">
    <property type="entry name" value="Nitrite and sulphite reductase 4Fe-4S domain-like"/>
    <property type="match status" value="1"/>
</dbReference>
<evidence type="ECO:0000256" key="3">
    <source>
        <dbReference type="ARBA" id="ARBA00022485"/>
    </source>
</evidence>
<evidence type="ECO:0000256" key="1">
    <source>
        <dbReference type="ARBA" id="ARBA00001929"/>
    </source>
</evidence>
<dbReference type="EC" id="1.8.99.5" evidence="9"/>
<dbReference type="GO" id="GO:0046872">
    <property type="term" value="F:metal ion binding"/>
    <property type="evidence" value="ECO:0007669"/>
    <property type="project" value="UniProtKB-KW"/>
</dbReference>
<dbReference type="SUPFAM" id="SSF55124">
    <property type="entry name" value="Nitrite/Sulfite reductase N-terminal domain-like"/>
    <property type="match status" value="1"/>
</dbReference>
<dbReference type="GO" id="GO:0050311">
    <property type="term" value="F:sulfite reductase (ferredoxin) activity"/>
    <property type="evidence" value="ECO:0007669"/>
    <property type="project" value="TreeGrafter"/>
</dbReference>
<keyword evidence="7" id="KW-0411">Iron-sulfur</keyword>